<keyword evidence="3 6" id="KW-0067">ATP-binding</keyword>
<feature type="coiled-coil region" evidence="6">
    <location>
        <begin position="678"/>
        <end position="1022"/>
    </location>
</feature>
<dbReference type="InterPro" id="IPR010935">
    <property type="entry name" value="SMC_hinge"/>
</dbReference>
<dbReference type="Pfam" id="PF06470">
    <property type="entry name" value="SMC_hinge"/>
    <property type="match status" value="1"/>
</dbReference>
<dbReference type="Gene3D" id="1.20.1060.20">
    <property type="match status" value="1"/>
</dbReference>
<evidence type="ECO:0000256" key="1">
    <source>
        <dbReference type="ARBA" id="ARBA00022490"/>
    </source>
</evidence>
<keyword evidence="4 6" id="KW-0175">Coiled coil</keyword>
<dbReference type="HAMAP" id="MF_01894">
    <property type="entry name" value="Smc_prok"/>
    <property type="match status" value="1"/>
</dbReference>
<evidence type="ECO:0000256" key="2">
    <source>
        <dbReference type="ARBA" id="ARBA00022741"/>
    </source>
</evidence>
<comment type="function">
    <text evidence="6">Required for chromosome condensation and partitioning.</text>
</comment>
<feature type="coiled-coil region" evidence="6">
    <location>
        <begin position="227"/>
        <end position="408"/>
    </location>
</feature>
<dbReference type="AlphaFoldDB" id="A8F8R1"/>
<keyword evidence="5 6" id="KW-0238">DNA-binding</keyword>
<dbReference type="SUPFAM" id="SSF75553">
    <property type="entry name" value="Smc hinge domain"/>
    <property type="match status" value="1"/>
</dbReference>
<reference evidence="8 9" key="1">
    <citation type="submission" date="2007-08" db="EMBL/GenBank/DDBJ databases">
        <title>Complete sequence of Thermotoga lettingae TMO.</title>
        <authorList>
            <consortium name="US DOE Joint Genome Institute"/>
            <person name="Copeland A."/>
            <person name="Lucas S."/>
            <person name="Lapidus A."/>
            <person name="Barry K."/>
            <person name="Glavina del Rio T."/>
            <person name="Dalin E."/>
            <person name="Tice H."/>
            <person name="Pitluck S."/>
            <person name="Foster B."/>
            <person name="Bruce D."/>
            <person name="Schmutz J."/>
            <person name="Larimer F."/>
            <person name="Land M."/>
            <person name="Hauser L."/>
            <person name="Kyrpides N."/>
            <person name="Mikhailova N."/>
            <person name="Nelson K."/>
            <person name="Gogarten J.P."/>
            <person name="Noll K."/>
            <person name="Richardson P."/>
        </authorList>
    </citation>
    <scope>NUCLEOTIDE SEQUENCE [LARGE SCALE GENOMIC DNA]</scope>
    <source>
        <strain evidence="9">ATCC BAA-301 / DSM 14385 / NBRC 107922 / TMO</strain>
    </source>
</reference>
<sequence length="1175" mass="136079">MKLVSMALSGFKSFARPTKLFFADGITAIIGPNGGGKSNIVDAIRWVFGEQSMKQLRAEEKYDVIFAGSSKIPAATSAYVELSFENEDEKLVVSRLLTSDGKNQYMLNGEVVRLKDIHEKFMGTGIGKEFYSIAGQGQIERIVNASPEELRLLLEEAAGTAFYRERKKESLARLEIVNNNLARVQDILYELDRQRKSLYLKAKRAERYREYSSRLENVKKLYYGNILKKEIKRLNHLSNQQEETTEKIKNLQKELVGVETNWSALKQEFANVDREIENFTNLLEDYKKRQTTLIELREMYTKRLNERENKFVEMTTRLDSINEQIESIEKRSEELNLIFKALMEEINTKEKMLQDVEERRNQLISRYSEKEKELLSLKEKSDLIQKKKLSLENELSRIEDALEDISKRISMVDTQLNLKSQRLYGLQQELGALLEKMKNAGDKESQLAQELQLIRERLKELSSEKRATADQLDNVRRMLRSLDEEESRIKYRIQTYEGYTRSVRAIFAKKAEAPFDGIYDVVGNLINFPPDYTKAIEVLLGGAVQHVVVDNAETAKKVIEWLSSEKIGRATFLPLDLIESHFSGMRDIERHPGFVGYAAQVVRVNEKFSALPGYLFGNDIIVKNLEDAVDIKKRYRVRCRIATLKGEIIGQHGSITGGEVELERSDSLVKRKIRLSEIANQRRELSSLEKLHEQKINQIEEETRSLLNQERVVERELTNAIAEGSSTRRMVEELNKTVEELNKEIESMDQLRRNYAIKSEGMRSRREQIISELSDLSNQIGIYEEELKKFDEQLSHERNILEEISTQFSELKAELTNLLERRVHYESELRKLKDEKQKLSEESTQLNSQIKEIEGEIDRLKQILLDNQREIETIKKETENLFETMKMQRSDKDQKFNKLNELEKKMQQMKEDREKLRDYLHHLELSIQESQAKIDQLINEVDRETAMNTEELSGDVLESLKNELEDLQNKIKYLGPVDVTAIDEFNQVEQKFNDLTMQKKDLQDAQEKIINLVKRTDEEARNKLLDIYEQVNTKFNYFISLLFSGGEGEIKLEPGKDILEAGVEISVRKPGKRIQKLQLLSGGEKALVGIALLFSLLEVKPSPFYVLDEIDAPLDEFNAERFKRLLEDGSKKAQFLIITHNKVVMECADLLQGITMIDGVSNVLPVEVENMAVRE</sequence>
<dbReference type="KEGG" id="tle:Tlet_1991"/>
<dbReference type="GO" id="GO:0007059">
    <property type="term" value="P:chromosome segregation"/>
    <property type="evidence" value="ECO:0007669"/>
    <property type="project" value="UniProtKB-UniRule"/>
</dbReference>
<feature type="domain" description="SMC hinge" evidence="7">
    <location>
        <begin position="516"/>
        <end position="632"/>
    </location>
</feature>
<accession>A8F8R1</accession>
<dbReference type="GO" id="GO:0016887">
    <property type="term" value="F:ATP hydrolysis activity"/>
    <property type="evidence" value="ECO:0007669"/>
    <property type="project" value="InterPro"/>
</dbReference>
<dbReference type="Pfam" id="PF02463">
    <property type="entry name" value="SMC_N"/>
    <property type="match status" value="1"/>
</dbReference>
<dbReference type="InterPro" id="IPR036277">
    <property type="entry name" value="SMC_hinge_sf"/>
</dbReference>
<dbReference type="PIRSF" id="PIRSF005719">
    <property type="entry name" value="SMC"/>
    <property type="match status" value="1"/>
</dbReference>
<dbReference type="EMBL" id="CP000812">
    <property type="protein sequence ID" value="ABV34545.1"/>
    <property type="molecule type" value="Genomic_DNA"/>
</dbReference>
<dbReference type="InterPro" id="IPR027417">
    <property type="entry name" value="P-loop_NTPase"/>
</dbReference>
<dbReference type="GO" id="GO:0003677">
    <property type="term" value="F:DNA binding"/>
    <property type="evidence" value="ECO:0007669"/>
    <property type="project" value="UniProtKB-UniRule"/>
</dbReference>
<dbReference type="GO" id="GO:0005737">
    <property type="term" value="C:cytoplasm"/>
    <property type="evidence" value="ECO:0007669"/>
    <property type="project" value="UniProtKB-SubCell"/>
</dbReference>
<evidence type="ECO:0000256" key="4">
    <source>
        <dbReference type="ARBA" id="ARBA00023054"/>
    </source>
</evidence>
<comment type="subunit">
    <text evidence="6">Homodimer.</text>
</comment>
<comment type="subcellular location">
    <subcellularLocation>
        <location evidence="6">Cytoplasm</location>
    </subcellularLocation>
</comment>
<feature type="coiled-coil region" evidence="6">
    <location>
        <begin position="444"/>
        <end position="485"/>
    </location>
</feature>
<dbReference type="eggNOG" id="COG1196">
    <property type="taxonomic scope" value="Bacteria"/>
</dbReference>
<dbReference type="GO" id="GO:0005694">
    <property type="term" value="C:chromosome"/>
    <property type="evidence" value="ECO:0007669"/>
    <property type="project" value="InterPro"/>
</dbReference>
<dbReference type="GO" id="GO:0007062">
    <property type="term" value="P:sister chromatid cohesion"/>
    <property type="evidence" value="ECO:0007669"/>
    <property type="project" value="InterPro"/>
</dbReference>
<evidence type="ECO:0000256" key="3">
    <source>
        <dbReference type="ARBA" id="ARBA00022840"/>
    </source>
</evidence>
<keyword evidence="1 6" id="KW-0963">Cytoplasm</keyword>
<dbReference type="SUPFAM" id="SSF57997">
    <property type="entry name" value="Tropomyosin"/>
    <property type="match status" value="1"/>
</dbReference>
<dbReference type="OrthoDB" id="9808768at2"/>
<dbReference type="SUPFAM" id="SSF52540">
    <property type="entry name" value="P-loop containing nucleoside triphosphate hydrolases"/>
    <property type="match status" value="1"/>
</dbReference>
<keyword evidence="9" id="KW-1185">Reference proteome</keyword>
<dbReference type="InterPro" id="IPR003395">
    <property type="entry name" value="RecF/RecN/SMC_N"/>
</dbReference>
<dbReference type="GO" id="GO:0006260">
    <property type="term" value="P:DNA replication"/>
    <property type="evidence" value="ECO:0007669"/>
    <property type="project" value="UniProtKB-UniRule"/>
</dbReference>
<evidence type="ECO:0000259" key="7">
    <source>
        <dbReference type="SMART" id="SM00968"/>
    </source>
</evidence>
<evidence type="ECO:0000256" key="5">
    <source>
        <dbReference type="ARBA" id="ARBA00023125"/>
    </source>
</evidence>
<reference evidence="8 9" key="2">
    <citation type="journal article" date="2009" name="Proc. Natl. Acad. Sci. U.S.A.">
        <title>On the chimeric nature, thermophilic origin, and phylogenetic placement of the Thermotogales.</title>
        <authorList>
            <person name="Zhaxybayeva O."/>
            <person name="Swithers K.S."/>
            <person name="Lapierre P."/>
            <person name="Fournier G.P."/>
            <person name="Bickhart D.M."/>
            <person name="DeBoy R.T."/>
            <person name="Nelson K.E."/>
            <person name="Nesbo C.L."/>
            <person name="Doolittle W.F."/>
            <person name="Gogarten J.P."/>
            <person name="Noll K.M."/>
        </authorList>
    </citation>
    <scope>NUCLEOTIDE SEQUENCE [LARGE SCALE GENOMIC DNA]</scope>
    <source>
        <strain evidence="9">ATCC BAA-301 / DSM 14385 / NBRC 107922 / TMO</strain>
    </source>
</reference>
<dbReference type="Gene3D" id="3.30.70.1620">
    <property type="match status" value="1"/>
</dbReference>
<dbReference type="Gene3D" id="3.40.50.300">
    <property type="entry name" value="P-loop containing nucleotide triphosphate hydrolases"/>
    <property type="match status" value="2"/>
</dbReference>
<comment type="similarity">
    <text evidence="6">Belongs to the SMC family.</text>
</comment>
<proteinExistence type="inferred from homology"/>
<dbReference type="InterPro" id="IPR024704">
    <property type="entry name" value="SMC"/>
</dbReference>
<keyword evidence="2 6" id="KW-0547">Nucleotide-binding</keyword>
<dbReference type="RefSeq" id="WP_012004021.1">
    <property type="nucleotide sequence ID" value="NZ_BSDV01000001.1"/>
</dbReference>
<dbReference type="Proteomes" id="UP000002016">
    <property type="component" value="Chromosome"/>
</dbReference>
<dbReference type="InterPro" id="IPR011890">
    <property type="entry name" value="SMC_prok"/>
</dbReference>
<dbReference type="GO" id="GO:0030261">
    <property type="term" value="P:chromosome condensation"/>
    <property type="evidence" value="ECO:0007669"/>
    <property type="project" value="InterPro"/>
</dbReference>
<comment type="domain">
    <text evidence="6">Contains large globular domains required for ATP hydrolysis at each terminus and a third globular domain forming a flexible hinge near the middle of the molecule. These domains are separated by coiled-coil structures.</text>
</comment>
<dbReference type="GO" id="GO:0005524">
    <property type="term" value="F:ATP binding"/>
    <property type="evidence" value="ECO:0007669"/>
    <property type="project" value="UniProtKB-UniRule"/>
</dbReference>
<evidence type="ECO:0000313" key="9">
    <source>
        <dbReference type="Proteomes" id="UP000002016"/>
    </source>
</evidence>
<dbReference type="STRING" id="416591.Tlet_1991"/>
<evidence type="ECO:0000313" key="8">
    <source>
        <dbReference type="EMBL" id="ABV34545.1"/>
    </source>
</evidence>
<feature type="binding site" evidence="6">
    <location>
        <begin position="32"/>
        <end position="39"/>
    </location>
    <ligand>
        <name>ATP</name>
        <dbReference type="ChEBI" id="CHEBI:30616"/>
    </ligand>
</feature>
<dbReference type="SMART" id="SM00968">
    <property type="entry name" value="SMC_hinge"/>
    <property type="match status" value="1"/>
</dbReference>
<name>A8F8R1_PSELT</name>
<dbReference type="NCBIfam" id="TIGR02168">
    <property type="entry name" value="SMC_prok_B"/>
    <property type="match status" value="1"/>
</dbReference>
<protein>
    <recommendedName>
        <fullName evidence="6">Chromosome partition protein Smc</fullName>
    </recommendedName>
</protein>
<evidence type="ECO:0000256" key="6">
    <source>
        <dbReference type="HAMAP-Rule" id="MF_01894"/>
    </source>
</evidence>
<gene>
    <name evidence="6" type="primary">smc</name>
    <name evidence="8" type="ordered locus">Tlet_1991</name>
</gene>
<organism evidence="8 9">
    <name type="scientific">Pseudothermotoga lettingae (strain ATCC BAA-301 / DSM 14385 / NBRC 107922 / TMO)</name>
    <name type="common">Thermotoga lettingae</name>
    <dbReference type="NCBI Taxonomy" id="416591"/>
    <lineage>
        <taxon>Bacteria</taxon>
        <taxon>Thermotogati</taxon>
        <taxon>Thermotogota</taxon>
        <taxon>Thermotogae</taxon>
        <taxon>Thermotogales</taxon>
        <taxon>Thermotogaceae</taxon>
        <taxon>Pseudothermotoga</taxon>
    </lineage>
</organism>
<dbReference type="HOGENOM" id="CLU_001042_2_2_0"/>
<dbReference type="PANTHER" id="PTHR43977">
    <property type="entry name" value="STRUCTURAL MAINTENANCE OF CHROMOSOMES PROTEIN 3"/>
    <property type="match status" value="1"/>
</dbReference>